<name>A0A1B0BQE2_9MUSC</name>
<dbReference type="Proteomes" id="UP000092460">
    <property type="component" value="Unassembled WGS sequence"/>
</dbReference>
<keyword evidence="2" id="KW-1185">Reference proteome</keyword>
<dbReference type="EnsemblMetazoa" id="GPPI037324-RA">
    <property type="protein sequence ID" value="GPPI037324-PA"/>
    <property type="gene ID" value="GPPI037324"/>
</dbReference>
<dbReference type="AlphaFoldDB" id="A0A1B0BQE2"/>
<proteinExistence type="predicted"/>
<protein>
    <submittedName>
        <fullName evidence="1">Uncharacterized protein</fullName>
    </submittedName>
</protein>
<dbReference type="VEuPathDB" id="VectorBase:GPPI037324"/>
<evidence type="ECO:0000313" key="1">
    <source>
        <dbReference type="EnsemblMetazoa" id="GPPI037324-PA"/>
    </source>
</evidence>
<sequence>MTLLQQMAKTCWVNNYRLLKQWHEIPFVNIDCAIHQICRNCKNPAMNSYYSTAAKSFPHNYKNSSRLCYYFGDQPNTSQRIAAVTQNCDNQYNNKVTNVMTRGGGCTRKFLNYFLRAPVCYDTTNCITAHTDDPFEKNQRRTSESFTENYRNWQCPVGGRWVRKRDENEEDPTTENVFLELLREHLRQKRNTGSNRLPISTNKWIKRLCQLYGDVVTPPDFKAMWYNYGGFHMPYNLAALSNGKSKDRMTFSCQQKMGGIWPNHYQKTRLEMQGK</sequence>
<organism evidence="1 2">
    <name type="scientific">Glossina palpalis gambiensis</name>
    <dbReference type="NCBI Taxonomy" id="67801"/>
    <lineage>
        <taxon>Eukaryota</taxon>
        <taxon>Metazoa</taxon>
        <taxon>Ecdysozoa</taxon>
        <taxon>Arthropoda</taxon>
        <taxon>Hexapoda</taxon>
        <taxon>Insecta</taxon>
        <taxon>Pterygota</taxon>
        <taxon>Neoptera</taxon>
        <taxon>Endopterygota</taxon>
        <taxon>Diptera</taxon>
        <taxon>Brachycera</taxon>
        <taxon>Muscomorpha</taxon>
        <taxon>Hippoboscoidea</taxon>
        <taxon>Glossinidae</taxon>
        <taxon>Glossina</taxon>
    </lineage>
</organism>
<dbReference type="EMBL" id="JXJN01018562">
    <property type="status" value="NOT_ANNOTATED_CDS"/>
    <property type="molecule type" value="Genomic_DNA"/>
</dbReference>
<reference evidence="1" key="2">
    <citation type="submission" date="2020-05" db="UniProtKB">
        <authorList>
            <consortium name="EnsemblMetazoa"/>
        </authorList>
    </citation>
    <scope>IDENTIFICATION</scope>
    <source>
        <strain evidence="1">IAEA</strain>
    </source>
</reference>
<evidence type="ECO:0000313" key="2">
    <source>
        <dbReference type="Proteomes" id="UP000092460"/>
    </source>
</evidence>
<accession>A0A1B0BQE2</accession>
<reference evidence="2" key="1">
    <citation type="submission" date="2015-01" db="EMBL/GenBank/DDBJ databases">
        <authorList>
            <person name="Aksoy S."/>
            <person name="Warren W."/>
            <person name="Wilson R.K."/>
        </authorList>
    </citation>
    <scope>NUCLEOTIDE SEQUENCE [LARGE SCALE GENOMIC DNA]</scope>
    <source>
        <strain evidence="2">IAEA</strain>
    </source>
</reference>